<organism evidence="1 2">
    <name type="scientific">Vulgatibacter incomptus</name>
    <dbReference type="NCBI Taxonomy" id="1391653"/>
    <lineage>
        <taxon>Bacteria</taxon>
        <taxon>Pseudomonadati</taxon>
        <taxon>Myxococcota</taxon>
        <taxon>Myxococcia</taxon>
        <taxon>Myxococcales</taxon>
        <taxon>Cystobacterineae</taxon>
        <taxon>Vulgatibacteraceae</taxon>
        <taxon>Vulgatibacter</taxon>
    </lineage>
</organism>
<proteinExistence type="predicted"/>
<reference evidence="1 2" key="1">
    <citation type="submission" date="2015-08" db="EMBL/GenBank/DDBJ databases">
        <authorList>
            <person name="Babu N.S."/>
            <person name="Beckwith C.J."/>
            <person name="Beseler K.G."/>
            <person name="Brison A."/>
            <person name="Carone J.V."/>
            <person name="Caskin T.P."/>
            <person name="Diamond M."/>
            <person name="Durham M.E."/>
            <person name="Foxe J.M."/>
            <person name="Go M."/>
            <person name="Henderson B.A."/>
            <person name="Jones I.B."/>
            <person name="McGettigan J.A."/>
            <person name="Micheletti S.J."/>
            <person name="Nasrallah M.E."/>
            <person name="Ortiz D."/>
            <person name="Piller C.R."/>
            <person name="Privatt S.R."/>
            <person name="Schneider S.L."/>
            <person name="Sharp S."/>
            <person name="Smith T.C."/>
            <person name="Stanton J.D."/>
            <person name="Ullery H.E."/>
            <person name="Wilson R.J."/>
            <person name="Serrano M.G."/>
            <person name="Buck G."/>
            <person name="Lee V."/>
            <person name="Wang Y."/>
            <person name="Carvalho R."/>
            <person name="Voegtly L."/>
            <person name="Shi R."/>
            <person name="Duckworth R."/>
            <person name="Johnson A."/>
            <person name="Loviza R."/>
            <person name="Walstead R."/>
            <person name="Shah Z."/>
            <person name="Kiflezghi M."/>
            <person name="Wade K."/>
            <person name="Ball S.L."/>
            <person name="Bradley K.W."/>
            <person name="Asai D.J."/>
            <person name="Bowman C.A."/>
            <person name="Russell D.A."/>
            <person name="Pope W.H."/>
            <person name="Jacobs-Sera D."/>
            <person name="Hendrix R.W."/>
            <person name="Hatfull G.F."/>
        </authorList>
    </citation>
    <scope>NUCLEOTIDE SEQUENCE [LARGE SCALE GENOMIC DNA]</scope>
    <source>
        <strain evidence="1 2">DSM 27710</strain>
    </source>
</reference>
<dbReference type="AlphaFoldDB" id="A0A0K1P7Y9"/>
<evidence type="ECO:0000313" key="2">
    <source>
        <dbReference type="Proteomes" id="UP000055590"/>
    </source>
</evidence>
<accession>A0A0K1P7Y9</accession>
<dbReference type="Proteomes" id="UP000055590">
    <property type="component" value="Chromosome"/>
</dbReference>
<protein>
    <submittedName>
        <fullName evidence="1">Uncharacterized protein</fullName>
    </submittedName>
</protein>
<dbReference type="EMBL" id="CP012332">
    <property type="protein sequence ID" value="AKU89653.1"/>
    <property type="molecule type" value="Genomic_DNA"/>
</dbReference>
<keyword evidence="2" id="KW-1185">Reference proteome</keyword>
<evidence type="ECO:0000313" key="1">
    <source>
        <dbReference type="EMBL" id="AKU89653.1"/>
    </source>
</evidence>
<gene>
    <name evidence="1" type="ORF">AKJ08_0040</name>
</gene>
<dbReference type="KEGG" id="vin:AKJ08_0040"/>
<name>A0A0K1P7Y9_9BACT</name>
<sequence length="44" mass="4888">MRLFRVELLICAGQVLKQRFADAIDGSLEFAGTYVDDLVVAEVD</sequence>